<sequence length="235" mass="27166">MREIKLIAKMTPLSTFFTIVCYLLIIICIALNLIFSNAATVQDINTNEQTIFYFSIDFLTLIVILCTLYISFFSMNLVDFFLKSEAIEFFFTLSWKYKQLINAQIVLITLINTLLIGLCYIYFFIIDRPLLVMAIFVSVSFSFIFNTSCLLATSSGRFNLANIFGMVTSVIGSLLLLLFYSLIYSDYDLNLNFHQDPTMNIVLYHIPYIFLILSLCLFVFSYPMYYKKIVSSSKC</sequence>
<evidence type="ECO:0000313" key="3">
    <source>
        <dbReference type="Proteomes" id="UP000277108"/>
    </source>
</evidence>
<feature type="transmembrane region" description="Helical" evidence="1">
    <location>
        <begin position="51"/>
        <end position="82"/>
    </location>
</feature>
<organism evidence="2 3">
    <name type="scientific">Abyssicoccus albus</name>
    <dbReference type="NCBI Taxonomy" id="1817405"/>
    <lineage>
        <taxon>Bacteria</taxon>
        <taxon>Bacillati</taxon>
        <taxon>Bacillota</taxon>
        <taxon>Bacilli</taxon>
        <taxon>Bacillales</taxon>
        <taxon>Abyssicoccaceae</taxon>
    </lineage>
</organism>
<accession>A0A3N5CIM9</accession>
<evidence type="ECO:0000256" key="1">
    <source>
        <dbReference type="SAM" id="Phobius"/>
    </source>
</evidence>
<dbReference type="Proteomes" id="UP000277108">
    <property type="component" value="Unassembled WGS sequence"/>
</dbReference>
<keyword evidence="3" id="KW-1185">Reference proteome</keyword>
<comment type="caution">
    <text evidence="2">The sequence shown here is derived from an EMBL/GenBank/DDBJ whole genome shotgun (WGS) entry which is preliminary data.</text>
</comment>
<proteinExistence type="predicted"/>
<feature type="transmembrane region" description="Helical" evidence="1">
    <location>
        <begin position="131"/>
        <end position="151"/>
    </location>
</feature>
<keyword evidence="1" id="KW-0472">Membrane</keyword>
<feature type="transmembrane region" description="Helical" evidence="1">
    <location>
        <begin position="12"/>
        <end position="35"/>
    </location>
</feature>
<protein>
    <submittedName>
        <fullName evidence="2">Uncharacterized protein</fullName>
    </submittedName>
</protein>
<keyword evidence="1" id="KW-1133">Transmembrane helix</keyword>
<feature type="transmembrane region" description="Helical" evidence="1">
    <location>
        <begin position="103"/>
        <end position="125"/>
    </location>
</feature>
<feature type="transmembrane region" description="Helical" evidence="1">
    <location>
        <begin position="203"/>
        <end position="225"/>
    </location>
</feature>
<evidence type="ECO:0000313" key="2">
    <source>
        <dbReference type="EMBL" id="RPF57511.1"/>
    </source>
</evidence>
<gene>
    <name evidence="2" type="ORF">EDD62_0132</name>
</gene>
<name>A0A3N5CIM9_9BACL</name>
<feature type="transmembrane region" description="Helical" evidence="1">
    <location>
        <begin position="163"/>
        <end position="183"/>
    </location>
</feature>
<dbReference type="AlphaFoldDB" id="A0A3N5CIM9"/>
<dbReference type="EMBL" id="RKRK01000002">
    <property type="protein sequence ID" value="RPF57511.1"/>
    <property type="molecule type" value="Genomic_DNA"/>
</dbReference>
<reference evidence="2 3" key="1">
    <citation type="submission" date="2018-11" db="EMBL/GenBank/DDBJ databases">
        <title>Genomic Encyclopedia of Type Strains, Phase IV (KMG-IV): sequencing the most valuable type-strain genomes for metagenomic binning, comparative biology and taxonomic classification.</title>
        <authorList>
            <person name="Goeker M."/>
        </authorList>
    </citation>
    <scope>NUCLEOTIDE SEQUENCE [LARGE SCALE GENOMIC DNA]</scope>
    <source>
        <strain evidence="2 3">DSM 29158</strain>
    </source>
</reference>
<keyword evidence="1" id="KW-0812">Transmembrane</keyword>